<dbReference type="OrthoDB" id="9763676at2"/>
<organism evidence="1 2">
    <name type="scientific">Roseateles toxinivorans</name>
    <dbReference type="NCBI Taxonomy" id="270368"/>
    <lineage>
        <taxon>Bacteria</taxon>
        <taxon>Pseudomonadati</taxon>
        <taxon>Pseudomonadota</taxon>
        <taxon>Betaproteobacteria</taxon>
        <taxon>Burkholderiales</taxon>
        <taxon>Sphaerotilaceae</taxon>
        <taxon>Roseateles</taxon>
    </lineage>
</organism>
<dbReference type="EMBL" id="SNXS01000006">
    <property type="protein sequence ID" value="TDP62855.1"/>
    <property type="molecule type" value="Genomic_DNA"/>
</dbReference>
<keyword evidence="2" id="KW-1185">Reference proteome</keyword>
<dbReference type="InterPro" id="IPR010272">
    <property type="entry name" value="T6SS_TssF"/>
</dbReference>
<gene>
    <name evidence="1" type="ORF">DES47_106150</name>
</gene>
<dbReference type="PIRSF" id="PIRSF028304">
    <property type="entry name" value="UCP028304"/>
    <property type="match status" value="1"/>
</dbReference>
<dbReference type="InParanoid" id="A0A4V3CSZ7"/>
<name>A0A4V3CSZ7_9BURK</name>
<dbReference type="NCBIfam" id="TIGR03359">
    <property type="entry name" value="VI_chp_6"/>
    <property type="match status" value="1"/>
</dbReference>
<evidence type="ECO:0000313" key="2">
    <source>
        <dbReference type="Proteomes" id="UP000295361"/>
    </source>
</evidence>
<reference evidence="1 2" key="1">
    <citation type="submission" date="2019-03" db="EMBL/GenBank/DDBJ databases">
        <title>Genomic Encyclopedia of Type Strains, Phase IV (KMG-IV): sequencing the most valuable type-strain genomes for metagenomic binning, comparative biology and taxonomic classification.</title>
        <authorList>
            <person name="Goeker M."/>
        </authorList>
    </citation>
    <scope>NUCLEOTIDE SEQUENCE [LARGE SCALE GENOMIC DNA]</scope>
    <source>
        <strain evidence="1 2">DSM 16998</strain>
    </source>
</reference>
<evidence type="ECO:0000313" key="1">
    <source>
        <dbReference type="EMBL" id="TDP62855.1"/>
    </source>
</evidence>
<comment type="caution">
    <text evidence="1">The sequence shown here is derived from an EMBL/GenBank/DDBJ whole genome shotgun (WGS) entry which is preliminary data.</text>
</comment>
<dbReference type="AlphaFoldDB" id="A0A4V3CSZ7"/>
<protein>
    <submittedName>
        <fullName evidence="1">Type VI secretion system protein ImpG</fullName>
    </submittedName>
</protein>
<dbReference type="Pfam" id="PF05947">
    <property type="entry name" value="T6SS_TssF"/>
    <property type="match status" value="1"/>
</dbReference>
<dbReference type="PANTHER" id="PTHR35370:SF1">
    <property type="entry name" value="TYPE VI SECRETION SYSTEM COMPONENT TSSF1"/>
    <property type="match status" value="1"/>
</dbReference>
<dbReference type="RefSeq" id="WP_133702872.1">
    <property type="nucleotide sequence ID" value="NZ_SNXS01000006.1"/>
</dbReference>
<sequence>MDARLLRYYNQELRYLRELGGEFAREFPKIASRLGMEGLEVSDPYVERLLEGCAFLAARVQLKQDAEFPRFSHRLLELIYPNFLAPIPAMLVAQVTPVPDANLLKGQLLPRDSVLLGPRSAVSETRCEFRTAQGVQLTPLSTISAEYFLNVSDLGLSAYALPERPRSGVRISLQLPAGMTVDKLELDTLRFYLGGQTDIAMHLHEMALSSAVGVLVGAPGRAATRQFLPASNITPVGYRDDEAMLPVTLRGFAGTRVLQEYFAFPERFLFLDIAGLRKAFAATAGNTVEIIILFSQQGQGLDGAVTPENFALHCVPAINLFPKRADRIQISEGDFEFHIVPDRTAPLDYEVYDVVSMMGYDDEGGERRFLPLYAPDRNTPSSQSAYYTIWREPRLMSETARRDGPRSGYVGSEVFASLVDPNDAPFSESLRQMSLQTRCTNRDLPVFMPGSGAQGEFTLDSGVPISSVRMVAGPSRPHTALREGGVAWRLLNLLSLNYLSLLDTEGGEAAAALRDLLSRFPQGTDPAVRRQIEALQQVTTRPVVRRHPLPGPIAFGRGIEVQLTVDELGHAGGSAFLFGAALHHYLSRHASMNSFVETVLVSLTRGEVMRWKPSRGARPVL</sequence>
<proteinExistence type="predicted"/>
<accession>A0A4V3CSZ7</accession>
<dbReference type="PANTHER" id="PTHR35370">
    <property type="entry name" value="CYTOPLASMIC PROTEIN-RELATED-RELATED"/>
    <property type="match status" value="1"/>
</dbReference>
<dbReference type="Proteomes" id="UP000295361">
    <property type="component" value="Unassembled WGS sequence"/>
</dbReference>